<feature type="transmembrane region" description="Helical" evidence="1">
    <location>
        <begin position="38"/>
        <end position="54"/>
    </location>
</feature>
<dbReference type="EMBL" id="JAHUVW010000001">
    <property type="protein sequence ID" value="MBV7669982.1"/>
    <property type="molecule type" value="Genomic_DNA"/>
</dbReference>
<evidence type="ECO:0000256" key="1">
    <source>
        <dbReference type="SAM" id="Phobius"/>
    </source>
</evidence>
<gene>
    <name evidence="3" type="ORF">STHAL_10895</name>
</gene>
<dbReference type="Pfam" id="PF01551">
    <property type="entry name" value="Peptidase_M23"/>
    <property type="match status" value="1"/>
</dbReference>
<protein>
    <submittedName>
        <fullName evidence="3">M23 family metallopeptidase</fullName>
    </submittedName>
</protein>
<comment type="caution">
    <text evidence="3">The sequence shown here is derived from an EMBL/GenBank/DDBJ whole genome shotgun (WGS) entry which is preliminary data.</text>
</comment>
<reference evidence="3 4" key="1">
    <citation type="submission" date="2021-07" db="EMBL/GenBank/DDBJ databases">
        <title>Sequencing Streptomyces halstedii LGO-A4 genome an citrus endophytic actinomycete.</title>
        <authorList>
            <person name="Samborskyy M."/>
            <person name="Scott N."/>
            <person name="Deglau R."/>
            <person name="Dickens S."/>
            <person name="Oliveira L.G."/>
        </authorList>
    </citation>
    <scope>NUCLEOTIDE SEQUENCE [LARGE SCALE GENOMIC DNA]</scope>
    <source>
        <strain evidence="3 4">LGO-A4</strain>
    </source>
</reference>
<dbReference type="PANTHER" id="PTHR21666">
    <property type="entry name" value="PEPTIDASE-RELATED"/>
    <property type="match status" value="1"/>
</dbReference>
<evidence type="ECO:0000313" key="4">
    <source>
        <dbReference type="Proteomes" id="UP000735541"/>
    </source>
</evidence>
<evidence type="ECO:0000259" key="2">
    <source>
        <dbReference type="Pfam" id="PF01551"/>
    </source>
</evidence>
<accession>A0ABS6TP13</accession>
<keyword evidence="1" id="KW-0472">Membrane</keyword>
<keyword evidence="1" id="KW-1133">Transmembrane helix</keyword>
<dbReference type="Gene3D" id="2.70.70.10">
    <property type="entry name" value="Glucose Permease (Domain IIA)"/>
    <property type="match status" value="1"/>
</dbReference>
<keyword evidence="1" id="KW-0812">Transmembrane</keyword>
<organism evidence="3 4">
    <name type="scientific">Streptomyces halstedii</name>
    <dbReference type="NCBI Taxonomy" id="1944"/>
    <lineage>
        <taxon>Bacteria</taxon>
        <taxon>Bacillati</taxon>
        <taxon>Actinomycetota</taxon>
        <taxon>Actinomycetes</taxon>
        <taxon>Kitasatosporales</taxon>
        <taxon>Streptomycetaceae</taxon>
        <taxon>Streptomyces</taxon>
    </lineage>
</organism>
<feature type="domain" description="M23ase beta-sheet core" evidence="2">
    <location>
        <begin position="132"/>
        <end position="240"/>
    </location>
</feature>
<name>A0ABS6TP13_STRHA</name>
<dbReference type="SUPFAM" id="SSF51261">
    <property type="entry name" value="Duplicated hybrid motif"/>
    <property type="match status" value="1"/>
</dbReference>
<dbReference type="InterPro" id="IPR011055">
    <property type="entry name" value="Dup_hybrid_motif"/>
</dbReference>
<sequence>MSVRKAAMILSRCCWIVFVVLVLVGVFADPVLPFGLTFVPAAVAVAVTVVLGRLSGREVARTRPAVEVGPPVSGRWRALNSPADRVPSHGVHAYGQSYAIDVVAEPEAEGSRPPFRWLWPVVRRASDFPAFGAPLLAVADGTVVHASDGQRDHLSRNSGPALAYLMLVEASVRDMAGARRIVGNHLVLDLGGGTYALYAHLRRGSLRVRAGDTVRAGEQLARCGNSGNSTEPHVHFQLMDHPDPDVARGVPFTWRGIGVPANGETFVAETFVAKTSEAGADVAGADVRTG</sequence>
<dbReference type="InterPro" id="IPR050570">
    <property type="entry name" value="Cell_wall_metabolism_enzyme"/>
</dbReference>
<dbReference type="CDD" id="cd12797">
    <property type="entry name" value="M23_peptidase"/>
    <property type="match status" value="1"/>
</dbReference>
<proteinExistence type="predicted"/>
<evidence type="ECO:0000313" key="3">
    <source>
        <dbReference type="EMBL" id="MBV7669982.1"/>
    </source>
</evidence>
<dbReference type="InterPro" id="IPR016047">
    <property type="entry name" value="M23ase_b-sheet_dom"/>
</dbReference>
<dbReference type="PANTHER" id="PTHR21666:SF270">
    <property type="entry name" value="MUREIN HYDROLASE ACTIVATOR ENVC"/>
    <property type="match status" value="1"/>
</dbReference>
<dbReference type="Proteomes" id="UP000735541">
    <property type="component" value="Unassembled WGS sequence"/>
</dbReference>
<keyword evidence="4" id="KW-1185">Reference proteome</keyword>
<dbReference type="RefSeq" id="WP_228868424.1">
    <property type="nucleotide sequence ID" value="NZ_JAHUVW010000001.1"/>
</dbReference>